<name>Q6LHQ3_PHOPR</name>
<accession>Q6LHQ3</accession>
<dbReference type="eggNOG" id="COG0457">
    <property type="taxonomic scope" value="Bacteria"/>
</dbReference>
<evidence type="ECO:0000313" key="2">
    <source>
        <dbReference type="Proteomes" id="UP000000593"/>
    </source>
</evidence>
<sequence>MASNLKRKTAMVLHELEESLGNFILDHGGVESLNSNSIESIYKREADKGRSFNVDSINDVVEATYLDELFRFALDIAKDSSLSDKINYLYSLFHHFDICEVRNAISHPNRPFWDCYWYRVAAVASDPVNEILGLSSVKKALVSAERNIIDEPPEEWLNKVIWQIPNNLPSNFEHGVTGLIGRQKELTELNKLITIGIYTD</sequence>
<dbReference type="HOGENOM" id="CLU_1365145_0_0_6"/>
<organism evidence="1 2">
    <name type="scientific">Photobacterium profundum (strain SS9)</name>
    <dbReference type="NCBI Taxonomy" id="298386"/>
    <lineage>
        <taxon>Bacteria</taxon>
        <taxon>Pseudomonadati</taxon>
        <taxon>Pseudomonadota</taxon>
        <taxon>Gammaproteobacteria</taxon>
        <taxon>Vibrionales</taxon>
        <taxon>Vibrionaceae</taxon>
        <taxon>Photobacterium</taxon>
    </lineage>
</organism>
<dbReference type="Proteomes" id="UP000000593">
    <property type="component" value="Chromosome 2"/>
</dbReference>
<dbReference type="AlphaFoldDB" id="Q6LHQ3"/>
<gene>
    <name evidence="1" type="ordered locus">PBPRB1306</name>
</gene>
<proteinExistence type="predicted"/>
<dbReference type="RefSeq" id="WP_011221359.1">
    <property type="nucleotide sequence ID" value="NC_006371.1"/>
</dbReference>
<dbReference type="EMBL" id="CR378679">
    <property type="protein sequence ID" value="CAG23177.1"/>
    <property type="molecule type" value="Genomic_DNA"/>
</dbReference>
<protein>
    <submittedName>
        <fullName evidence="1">Uncharacterized protein</fullName>
    </submittedName>
</protein>
<dbReference type="KEGG" id="ppr:PBPRB1306"/>
<keyword evidence="2" id="KW-1185">Reference proteome</keyword>
<evidence type="ECO:0000313" key="1">
    <source>
        <dbReference type="EMBL" id="CAG23177.1"/>
    </source>
</evidence>
<reference evidence="2" key="1">
    <citation type="journal article" date="2005" name="Science">
        <title>Life at depth: Photobacterium profundum genome sequence and expression analysis.</title>
        <authorList>
            <person name="Vezzi A."/>
            <person name="Campanaro S."/>
            <person name="D'Angelo M."/>
            <person name="Simonato F."/>
            <person name="Vitulo N."/>
            <person name="Lauro F.M."/>
            <person name="Cestaro A."/>
            <person name="Malacrida G."/>
            <person name="Simionati B."/>
            <person name="Cannata N."/>
            <person name="Romualdi C."/>
            <person name="Bartlett D.H."/>
            <person name="Valle G."/>
        </authorList>
    </citation>
    <scope>NUCLEOTIDE SEQUENCE [LARGE SCALE GENOMIC DNA]</scope>
    <source>
        <strain evidence="2">ATCC BAA-1253 / SS9</strain>
    </source>
</reference>